<evidence type="ECO:0000313" key="3">
    <source>
        <dbReference type="Proteomes" id="UP000574277"/>
    </source>
</evidence>
<sequence>MSANAWVGSWRPHRPRGPIAALYSSPGPKYGLPTNVGYRLHDPSRSRAPAYSFGVQVGGQLEDRSPGPAYLLPPGTTVKGKDGTPAFSIYGRPRDLPPILTPGPACSSPERAGRVASPSAPACSLRSRTRHSASHQTPGPVQGEGQGAGGRGTKGPGCRRPRHRTLCPQTPGPCSYRVVDADVYKRRAPQYSMLARNPLPGDTTTKPGPGAYSPGQVRGRGGPAGAGSHETPVLTAAVSPSQQGRQQGTTFGIRHSNYLAPLIVDVP</sequence>
<dbReference type="InterPro" id="IPR010736">
    <property type="entry name" value="SHIPPO-rpt"/>
</dbReference>
<accession>A0A7L0PFG6</accession>
<feature type="region of interest" description="Disordered" evidence="1">
    <location>
        <begin position="194"/>
        <end position="229"/>
    </location>
</feature>
<feature type="compositionally biased region" description="Gly residues" evidence="1">
    <location>
        <begin position="142"/>
        <end position="155"/>
    </location>
</feature>
<dbReference type="EMBL" id="VXAT01008821">
    <property type="protein sequence ID" value="NXL04684.1"/>
    <property type="molecule type" value="Genomic_DNA"/>
</dbReference>
<evidence type="ECO:0000313" key="2">
    <source>
        <dbReference type="EMBL" id="NXL04684.1"/>
    </source>
</evidence>
<dbReference type="PANTHER" id="PTHR21580">
    <property type="entry name" value="SHIPPO-1-RELATED"/>
    <property type="match status" value="1"/>
</dbReference>
<name>A0A7L0PFG6_9AVES</name>
<proteinExistence type="predicted"/>
<feature type="region of interest" description="Disordered" evidence="1">
    <location>
        <begin position="101"/>
        <end position="165"/>
    </location>
</feature>
<feature type="non-terminal residue" evidence="2">
    <location>
        <position position="1"/>
    </location>
</feature>
<dbReference type="PANTHER" id="PTHR21580:SF19">
    <property type="entry name" value="OUTER DENSE FIBER PROTEIN 3B"/>
    <property type="match status" value="1"/>
</dbReference>
<dbReference type="AlphaFoldDB" id="A0A7L0PFG6"/>
<comment type="caution">
    <text evidence="2">The sequence shown here is derived from an EMBL/GenBank/DDBJ whole genome shotgun (WGS) entry which is preliminary data.</text>
</comment>
<organism evidence="2 3">
    <name type="scientific">Mesembrinibis cayennensis</name>
    <dbReference type="NCBI Taxonomy" id="1118748"/>
    <lineage>
        <taxon>Eukaryota</taxon>
        <taxon>Metazoa</taxon>
        <taxon>Chordata</taxon>
        <taxon>Craniata</taxon>
        <taxon>Vertebrata</taxon>
        <taxon>Euteleostomi</taxon>
        <taxon>Archelosauria</taxon>
        <taxon>Archosauria</taxon>
        <taxon>Dinosauria</taxon>
        <taxon>Saurischia</taxon>
        <taxon>Theropoda</taxon>
        <taxon>Coelurosauria</taxon>
        <taxon>Aves</taxon>
        <taxon>Neognathae</taxon>
        <taxon>Neoaves</taxon>
        <taxon>Aequornithes</taxon>
        <taxon>Pelecaniformes</taxon>
        <taxon>Threskiornithidae</taxon>
        <taxon>Mesembrinibis</taxon>
    </lineage>
</organism>
<dbReference type="Pfam" id="PF07004">
    <property type="entry name" value="SHIPPO-rpt"/>
    <property type="match status" value="2"/>
</dbReference>
<feature type="non-terminal residue" evidence="2">
    <location>
        <position position="267"/>
    </location>
</feature>
<reference evidence="2 3" key="1">
    <citation type="submission" date="2019-09" db="EMBL/GenBank/DDBJ databases">
        <title>Bird 10,000 Genomes (B10K) Project - Family phase.</title>
        <authorList>
            <person name="Zhang G."/>
        </authorList>
    </citation>
    <scope>NUCLEOTIDE SEQUENCE [LARGE SCALE GENOMIC DNA]</scope>
    <source>
        <strain evidence="2">B10K-DU-001-44</strain>
        <tissue evidence="2">Muscle</tissue>
    </source>
</reference>
<dbReference type="InterPro" id="IPR051291">
    <property type="entry name" value="CIMAP"/>
</dbReference>
<gene>
    <name evidence="2" type="primary">Odf3</name>
    <name evidence="2" type="ORF">MESCAY_R14809</name>
</gene>
<dbReference type="GO" id="GO:0005856">
    <property type="term" value="C:cytoskeleton"/>
    <property type="evidence" value="ECO:0007669"/>
    <property type="project" value="TreeGrafter"/>
</dbReference>
<keyword evidence="3" id="KW-1185">Reference proteome</keyword>
<dbReference type="Proteomes" id="UP000574277">
    <property type="component" value="Unassembled WGS sequence"/>
</dbReference>
<evidence type="ECO:0000256" key="1">
    <source>
        <dbReference type="SAM" id="MobiDB-lite"/>
    </source>
</evidence>
<protein>
    <submittedName>
        <fullName evidence="2">ODF3A protein</fullName>
    </submittedName>
</protein>